<accession>X0QIU3</accession>
<evidence type="ECO:0000256" key="10">
    <source>
        <dbReference type="ARBA" id="ARBA00032317"/>
    </source>
</evidence>
<evidence type="ECO:0000256" key="9">
    <source>
        <dbReference type="ARBA" id="ARBA00030465"/>
    </source>
</evidence>
<evidence type="ECO:0000313" key="14">
    <source>
        <dbReference type="Proteomes" id="UP000051236"/>
    </source>
</evidence>
<keyword evidence="8" id="KW-0012">Acyltransferase</keyword>
<evidence type="ECO:0000256" key="4">
    <source>
        <dbReference type="ARBA" id="ARBA00006558"/>
    </source>
</evidence>
<dbReference type="Pfam" id="PF16911">
    <property type="entry name" value="PapA_C"/>
    <property type="match status" value="1"/>
</dbReference>
<dbReference type="EC" id="2.3.1.282" evidence="5"/>
<dbReference type="RefSeq" id="WP_035450854.1">
    <property type="nucleotide sequence ID" value="NZ_AZGA01000057.1"/>
</dbReference>
<comment type="similarity">
    <text evidence="4">Belongs to the acyltransferase PapA5 family.</text>
</comment>
<dbReference type="eggNOG" id="COG4908">
    <property type="taxonomic scope" value="Bacteria"/>
</dbReference>
<proteinExistence type="inferred from homology"/>
<evidence type="ECO:0000256" key="5">
    <source>
        <dbReference type="ARBA" id="ARBA00012866"/>
    </source>
</evidence>
<protein>
    <recommendedName>
        <fullName evidence="6">Phthiocerol/phthiodiolone dimycocerosyl transferase</fullName>
        <ecNumber evidence="5">2.3.1.282</ecNumber>
    </recommendedName>
    <alternativeName>
        <fullName evidence="11">Acyltransferase PapA5</fullName>
    </alternativeName>
    <alternativeName>
        <fullName evidence="9">Phthiocerol/phthiodiolone O-acyltransferase</fullName>
    </alternativeName>
    <alternativeName>
        <fullName evidence="10">Polyketide synthase-associated protein A5</fullName>
    </alternativeName>
</protein>
<name>X0QIU3_9LACO</name>
<evidence type="ECO:0000256" key="2">
    <source>
        <dbReference type="ARBA" id="ARBA00000625"/>
    </source>
</evidence>
<gene>
    <name evidence="13" type="ORF">FC83_GL003217</name>
</gene>
<evidence type="ECO:0000256" key="3">
    <source>
        <dbReference type="ARBA" id="ARBA00001907"/>
    </source>
</evidence>
<dbReference type="STRING" id="1423734.FC83_GL003217"/>
<feature type="domain" description="Phthiocerol/phthiodiolone dimycocerosyl transferase C-terminal" evidence="12">
    <location>
        <begin position="206"/>
        <end position="307"/>
    </location>
</feature>
<evidence type="ECO:0000259" key="12">
    <source>
        <dbReference type="Pfam" id="PF16911"/>
    </source>
</evidence>
<comment type="caution">
    <text evidence="13">The sequence shown here is derived from an EMBL/GenBank/DDBJ whole genome shotgun (WGS) entry which is preliminary data.</text>
</comment>
<dbReference type="SUPFAM" id="SSF52777">
    <property type="entry name" value="CoA-dependent acyltransferases"/>
    <property type="match status" value="1"/>
</dbReference>
<evidence type="ECO:0000256" key="11">
    <source>
        <dbReference type="ARBA" id="ARBA00033407"/>
    </source>
</evidence>
<dbReference type="EMBL" id="AZGA01000057">
    <property type="protein sequence ID" value="KRM33136.1"/>
    <property type="molecule type" value="Genomic_DNA"/>
</dbReference>
<organism evidence="13 14">
    <name type="scientific">Agrilactobacillus composti DSM 18527 = JCM 14202</name>
    <dbReference type="NCBI Taxonomy" id="1423734"/>
    <lineage>
        <taxon>Bacteria</taxon>
        <taxon>Bacillati</taxon>
        <taxon>Bacillota</taxon>
        <taxon>Bacilli</taxon>
        <taxon>Lactobacillales</taxon>
        <taxon>Lactobacillaceae</taxon>
        <taxon>Agrilactobacillus</taxon>
    </lineage>
</organism>
<dbReference type="PANTHER" id="PTHR28037:SF1">
    <property type="entry name" value="ALCOHOL O-ACETYLTRANSFERASE 1-RELATED"/>
    <property type="match status" value="1"/>
</dbReference>
<keyword evidence="7" id="KW-0808">Transferase</keyword>
<dbReference type="InterPro" id="IPR031641">
    <property type="entry name" value="PapA_C"/>
</dbReference>
<comment type="catalytic activity">
    <reaction evidence="3">
        <text>2 a mycocerosyl-[mycocerosic acid synthase] + a phthiodiolone = a dimycocerosyl phthiodiolone + 2 holo-[mycocerosic acid synthase].</text>
        <dbReference type="EC" id="2.3.1.282"/>
    </reaction>
</comment>
<evidence type="ECO:0000313" key="13">
    <source>
        <dbReference type="EMBL" id="KRM33136.1"/>
    </source>
</evidence>
<keyword evidence="14" id="KW-1185">Reference proteome</keyword>
<evidence type="ECO:0000256" key="1">
    <source>
        <dbReference type="ARBA" id="ARBA00000026"/>
    </source>
</evidence>
<sequence>MDDWYQLDNTGKVFPATASKQNSNVFRVAVLMKAPIDPQWLQQAITIVRPKFPVFFVRLRKGLFWNYIESNPHDFQSRPETLYPTTEIASEYDGPFLMRILYSGSRLSLECEHAITDGMGALSFLKALIYYYLQQGKTTLATPANELVNISGSGIDGIEDSYLKYAKMTPKFKPAAPVETSNAYKLKGRPLNPVGHNVITGVLSAAAVNRLAHAKGTTVTGLLTALLMQAITQDLDATQLHRPIVIVLPVNLRAYFPSTTLRNFFGSITLTWQPQLNPDLATIITSLSQQLQNQLNAANLRQMIASNVSLARNKFVRFVPLVPKTLIVRTGFRMGGNKSTTLTFSNLGVVKLPADMAAAVANFEFVAYPSQTNPVVCNLVTFQDQLTLSFNRRILEPTLIRNFFAELKRLVHTDILIYSNDWGLK</sequence>
<comment type="catalytic activity">
    <reaction evidence="1">
        <text>2 a mycocerosyl-[mycocerosic acid synthase] + a phthiocerol = a dimycocerosyl phthiocerol + 2 holo-[mycocerosic acid synthase].</text>
        <dbReference type="EC" id="2.3.1.282"/>
    </reaction>
</comment>
<dbReference type="PANTHER" id="PTHR28037">
    <property type="entry name" value="ALCOHOL O-ACETYLTRANSFERASE 1-RELATED"/>
    <property type="match status" value="1"/>
</dbReference>
<comment type="catalytic activity">
    <reaction evidence="2">
        <text>2 a mycocerosyl-[mycocerosic acid synthase] + a phenolphthiocerol = a dimycocerosyl phenolphthiocerol + 2 holo-[mycocerosic acid synthase].</text>
        <dbReference type="EC" id="2.3.1.282"/>
    </reaction>
</comment>
<reference evidence="13 14" key="1">
    <citation type="journal article" date="2015" name="Genome Announc.">
        <title>Expanding the biotechnology potential of lactobacilli through comparative genomics of 213 strains and associated genera.</title>
        <authorList>
            <person name="Sun Z."/>
            <person name="Harris H.M."/>
            <person name="McCann A."/>
            <person name="Guo C."/>
            <person name="Argimon S."/>
            <person name="Zhang W."/>
            <person name="Yang X."/>
            <person name="Jeffery I.B."/>
            <person name="Cooney J.C."/>
            <person name="Kagawa T.F."/>
            <person name="Liu W."/>
            <person name="Song Y."/>
            <person name="Salvetti E."/>
            <person name="Wrobel A."/>
            <person name="Rasinkangas P."/>
            <person name="Parkhill J."/>
            <person name="Rea M.C."/>
            <person name="O'Sullivan O."/>
            <person name="Ritari J."/>
            <person name="Douillard F.P."/>
            <person name="Paul Ross R."/>
            <person name="Yang R."/>
            <person name="Briner A.E."/>
            <person name="Felis G.E."/>
            <person name="de Vos W.M."/>
            <person name="Barrangou R."/>
            <person name="Klaenhammer T.R."/>
            <person name="Caufield P.W."/>
            <person name="Cui Y."/>
            <person name="Zhang H."/>
            <person name="O'Toole P.W."/>
        </authorList>
    </citation>
    <scope>NUCLEOTIDE SEQUENCE [LARGE SCALE GENOMIC DNA]</scope>
    <source>
        <strain evidence="13 14">DSM 18527</strain>
    </source>
</reference>
<dbReference type="Proteomes" id="UP000051236">
    <property type="component" value="Unassembled WGS sequence"/>
</dbReference>
<dbReference type="Gene3D" id="3.30.559.10">
    <property type="entry name" value="Chloramphenicol acetyltransferase-like domain"/>
    <property type="match status" value="1"/>
</dbReference>
<evidence type="ECO:0000256" key="6">
    <source>
        <dbReference type="ARBA" id="ARBA00013449"/>
    </source>
</evidence>
<evidence type="ECO:0000256" key="8">
    <source>
        <dbReference type="ARBA" id="ARBA00023315"/>
    </source>
</evidence>
<dbReference type="GO" id="GO:0016746">
    <property type="term" value="F:acyltransferase activity"/>
    <property type="evidence" value="ECO:0007669"/>
    <property type="project" value="UniProtKB-KW"/>
</dbReference>
<dbReference type="InterPro" id="IPR023213">
    <property type="entry name" value="CAT-like_dom_sf"/>
</dbReference>
<dbReference type="AlphaFoldDB" id="X0QIU3"/>
<dbReference type="Gene3D" id="3.30.559.30">
    <property type="entry name" value="Nonribosomal peptide synthetase, condensation domain"/>
    <property type="match status" value="1"/>
</dbReference>
<evidence type="ECO:0000256" key="7">
    <source>
        <dbReference type="ARBA" id="ARBA00022679"/>
    </source>
</evidence>
<dbReference type="PATRIC" id="fig|1423734.3.peg.3266"/>
<dbReference type="InterPro" id="IPR052058">
    <property type="entry name" value="Alcohol_O-acetyltransferase"/>
</dbReference>
<dbReference type="OrthoDB" id="4876345at2"/>